<keyword evidence="4" id="KW-1185">Reference proteome</keyword>
<evidence type="ECO:0000256" key="2">
    <source>
        <dbReference type="SAM" id="Coils"/>
    </source>
</evidence>
<feature type="coiled-coil region" evidence="2">
    <location>
        <begin position="156"/>
        <end position="183"/>
    </location>
</feature>
<gene>
    <name evidence="3" type="ORF">E0F26_07755</name>
</gene>
<organism evidence="3 4">
    <name type="scientific">Candidatus Paraluminiphilus aquimaris</name>
    <dbReference type="NCBI Taxonomy" id="2518994"/>
    <lineage>
        <taxon>Bacteria</taxon>
        <taxon>Pseudomonadati</taxon>
        <taxon>Pseudomonadota</taxon>
        <taxon>Gammaproteobacteria</taxon>
        <taxon>Cellvibrionales</taxon>
        <taxon>Halieaceae</taxon>
        <taxon>Candidatus Paraluminiphilus</taxon>
    </lineage>
</organism>
<comment type="similarity">
    <text evidence="1">Belongs to the membrane fusion protein (MFP) (TC 8.A.1) family.</text>
</comment>
<evidence type="ECO:0000313" key="4">
    <source>
        <dbReference type="Proteomes" id="UP001317963"/>
    </source>
</evidence>
<dbReference type="EMBL" id="CP036501">
    <property type="protein sequence ID" value="UZP74639.1"/>
    <property type="molecule type" value="Genomic_DNA"/>
</dbReference>
<dbReference type="Gene3D" id="2.40.50.100">
    <property type="match status" value="1"/>
</dbReference>
<accession>A0ABY6Q7Q0</accession>
<protein>
    <submittedName>
        <fullName evidence="3">Efflux RND transporter periplasmic adaptor subunit</fullName>
    </submittedName>
</protein>
<dbReference type="NCBIfam" id="TIGR01730">
    <property type="entry name" value="RND_mfp"/>
    <property type="match status" value="1"/>
</dbReference>
<dbReference type="Gene3D" id="1.10.287.470">
    <property type="entry name" value="Helix hairpin bin"/>
    <property type="match status" value="1"/>
</dbReference>
<dbReference type="PANTHER" id="PTHR30469">
    <property type="entry name" value="MULTIDRUG RESISTANCE PROTEIN MDTA"/>
    <property type="match status" value="1"/>
</dbReference>
<dbReference type="Gene3D" id="2.40.30.170">
    <property type="match status" value="1"/>
</dbReference>
<evidence type="ECO:0000313" key="3">
    <source>
        <dbReference type="EMBL" id="UZP74639.1"/>
    </source>
</evidence>
<reference evidence="3 4" key="1">
    <citation type="submission" date="2019-02" db="EMBL/GenBank/DDBJ databases">
        <title>Halieaceae_genomes.</title>
        <authorList>
            <person name="Li S.-H."/>
        </authorList>
    </citation>
    <scope>NUCLEOTIDE SEQUENCE [LARGE SCALE GENOMIC DNA]</scope>
    <source>
        <strain evidence="3 4">JH123</strain>
    </source>
</reference>
<proteinExistence type="inferred from homology"/>
<sequence>MVVLLLKRLVGPVIVLLLTLLLVKVLIENAPQPEVGEPETVRIGVYTQPAKRTGASAEVTVYGEVRPRVQIDVISEVAGRITAVSPKFAEGGSVLAGEPLITIEQRDYNVALSEAKARLAARELELAQALADADVAKKQLAAEPSPSDLALKKPQIAQARAALEAAEIGLERAESDLQRTRVTLPFDARIIETAVDEGQYLGLGRTIASVFSTDVAEVRLPLTDADIAALGVPIGYEADDDEGLRVRLSADVAGAARRWQGRLVRLDASLDPRTRTTFGTVEVKNPFAPTDGAMPMVPGLFVAALIEGRSLSDVLAIPAAGLRAGGRVFIMNDESLLEVRSVQVAHATNEVAYLSGGIVEGDRVIVSPIRNPVPGMALKAIQDAADPVQLSAG</sequence>
<name>A0ABY6Q7Q0_9GAMM</name>
<evidence type="ECO:0000256" key="1">
    <source>
        <dbReference type="ARBA" id="ARBA00009477"/>
    </source>
</evidence>
<keyword evidence="2" id="KW-0175">Coiled coil</keyword>
<dbReference type="Proteomes" id="UP001317963">
    <property type="component" value="Chromosome"/>
</dbReference>
<dbReference type="InterPro" id="IPR006143">
    <property type="entry name" value="RND_pump_MFP"/>
</dbReference>
<dbReference type="SUPFAM" id="SSF111369">
    <property type="entry name" value="HlyD-like secretion proteins"/>
    <property type="match status" value="1"/>
</dbReference>
<dbReference type="PANTHER" id="PTHR30469:SF12">
    <property type="entry name" value="MULTIDRUG RESISTANCE PROTEIN MDTA"/>
    <property type="match status" value="1"/>
</dbReference>
<dbReference type="Gene3D" id="2.40.420.20">
    <property type="match status" value="1"/>
</dbReference>